<organism evidence="2 3">
    <name type="scientific">Lottia gigantea</name>
    <name type="common">Giant owl limpet</name>
    <dbReference type="NCBI Taxonomy" id="225164"/>
    <lineage>
        <taxon>Eukaryota</taxon>
        <taxon>Metazoa</taxon>
        <taxon>Spiralia</taxon>
        <taxon>Lophotrochozoa</taxon>
        <taxon>Mollusca</taxon>
        <taxon>Gastropoda</taxon>
        <taxon>Patellogastropoda</taxon>
        <taxon>Lottioidea</taxon>
        <taxon>Lottiidae</taxon>
        <taxon>Lottia</taxon>
    </lineage>
</organism>
<name>V4C8M9_LOTGI</name>
<dbReference type="HOGENOM" id="CLU_1857545_0_0_1"/>
<dbReference type="Proteomes" id="UP000030746">
    <property type="component" value="Unassembled WGS sequence"/>
</dbReference>
<evidence type="ECO:0000313" key="2">
    <source>
        <dbReference type="EMBL" id="ESO98104.1"/>
    </source>
</evidence>
<dbReference type="KEGG" id="lgi:LOTGIDRAFT_174361"/>
<dbReference type="GeneID" id="20242715"/>
<dbReference type="RefSeq" id="XP_009051214.1">
    <property type="nucleotide sequence ID" value="XM_009052966.1"/>
</dbReference>
<accession>V4C8M9</accession>
<feature type="region of interest" description="Disordered" evidence="1">
    <location>
        <begin position="51"/>
        <end position="84"/>
    </location>
</feature>
<gene>
    <name evidence="2" type="ORF">LOTGIDRAFT_174361</name>
</gene>
<sequence>MVGDGVIGTGLVVVRIVALGTDWDLVQGEGLDTRLDGVWGVVCWSKNAQKEERLADPGSRGEDSDGVEGEDESESEKRRGLPSLRERLPMSAGLGVGELRARLGVWFDSVVVLDGAGVVSISVGRDMVTLVFVSLIVW</sequence>
<feature type="compositionally biased region" description="Acidic residues" evidence="1">
    <location>
        <begin position="64"/>
        <end position="74"/>
    </location>
</feature>
<reference evidence="2 3" key="1">
    <citation type="journal article" date="2013" name="Nature">
        <title>Insights into bilaterian evolution from three spiralian genomes.</title>
        <authorList>
            <person name="Simakov O."/>
            <person name="Marletaz F."/>
            <person name="Cho S.J."/>
            <person name="Edsinger-Gonzales E."/>
            <person name="Havlak P."/>
            <person name="Hellsten U."/>
            <person name="Kuo D.H."/>
            <person name="Larsson T."/>
            <person name="Lv J."/>
            <person name="Arendt D."/>
            <person name="Savage R."/>
            <person name="Osoegawa K."/>
            <person name="de Jong P."/>
            <person name="Grimwood J."/>
            <person name="Chapman J.A."/>
            <person name="Shapiro H."/>
            <person name="Aerts A."/>
            <person name="Otillar R.P."/>
            <person name="Terry A.Y."/>
            <person name="Boore J.L."/>
            <person name="Grigoriev I.V."/>
            <person name="Lindberg D.R."/>
            <person name="Seaver E.C."/>
            <person name="Weisblat D.A."/>
            <person name="Putnam N.H."/>
            <person name="Rokhsar D.S."/>
        </authorList>
    </citation>
    <scope>NUCLEOTIDE SEQUENCE [LARGE SCALE GENOMIC DNA]</scope>
</reference>
<feature type="compositionally biased region" description="Basic and acidic residues" evidence="1">
    <location>
        <begin position="51"/>
        <end position="63"/>
    </location>
</feature>
<protein>
    <submittedName>
        <fullName evidence="2">Uncharacterized protein</fullName>
    </submittedName>
</protein>
<feature type="compositionally biased region" description="Basic and acidic residues" evidence="1">
    <location>
        <begin position="75"/>
        <end position="84"/>
    </location>
</feature>
<keyword evidence="3" id="KW-1185">Reference proteome</keyword>
<dbReference type="AlphaFoldDB" id="V4C8M9"/>
<evidence type="ECO:0000313" key="3">
    <source>
        <dbReference type="Proteomes" id="UP000030746"/>
    </source>
</evidence>
<dbReference type="EMBL" id="KB201276">
    <property type="protein sequence ID" value="ESO98104.1"/>
    <property type="molecule type" value="Genomic_DNA"/>
</dbReference>
<dbReference type="CTD" id="20242715"/>
<proteinExistence type="predicted"/>
<evidence type="ECO:0000256" key="1">
    <source>
        <dbReference type="SAM" id="MobiDB-lite"/>
    </source>
</evidence>